<dbReference type="Proteomes" id="UP000053091">
    <property type="component" value="Unassembled WGS sequence"/>
</dbReference>
<evidence type="ECO:0000256" key="1">
    <source>
        <dbReference type="SAM" id="SignalP"/>
    </source>
</evidence>
<accession>A0A0S7C466</accession>
<dbReference type="STRING" id="1678841.TBC1_111873"/>
<evidence type="ECO:0000313" key="2">
    <source>
        <dbReference type="EMBL" id="GAP43715.1"/>
    </source>
</evidence>
<organism evidence="2">
    <name type="scientific">Lentimicrobium saccharophilum</name>
    <dbReference type="NCBI Taxonomy" id="1678841"/>
    <lineage>
        <taxon>Bacteria</taxon>
        <taxon>Pseudomonadati</taxon>
        <taxon>Bacteroidota</taxon>
        <taxon>Bacteroidia</taxon>
        <taxon>Bacteroidales</taxon>
        <taxon>Lentimicrobiaceae</taxon>
        <taxon>Lentimicrobium</taxon>
    </lineage>
</organism>
<keyword evidence="1" id="KW-0732">Signal</keyword>
<dbReference type="OrthoDB" id="1240046at2"/>
<evidence type="ECO:0000313" key="3">
    <source>
        <dbReference type="Proteomes" id="UP000053091"/>
    </source>
</evidence>
<reference evidence="2" key="1">
    <citation type="journal article" date="2015" name="Genome Announc.">
        <title>Draft Genome Sequence of Bacteroidales Strain TBC1, a Novel Isolate from a Methanogenic Wastewater Treatment System.</title>
        <authorList>
            <person name="Tourlousse D.M."/>
            <person name="Matsuura N."/>
            <person name="Sun L."/>
            <person name="Toyonaga M."/>
            <person name="Kuroda K."/>
            <person name="Ohashi A."/>
            <person name="Cruz R."/>
            <person name="Yamaguchi T."/>
            <person name="Sekiguchi Y."/>
        </authorList>
    </citation>
    <scope>NUCLEOTIDE SEQUENCE [LARGE SCALE GENOMIC DNA]</scope>
    <source>
        <strain evidence="2">TBC1</strain>
    </source>
</reference>
<name>A0A0S7C466_9BACT</name>
<feature type="signal peptide" evidence="1">
    <location>
        <begin position="1"/>
        <end position="18"/>
    </location>
</feature>
<keyword evidence="3" id="KW-1185">Reference proteome</keyword>
<dbReference type="RefSeq" id="WP_062041291.1">
    <property type="nucleotide sequence ID" value="NZ_DF968182.1"/>
</dbReference>
<gene>
    <name evidence="2" type="ORF">TBC1_111873</name>
</gene>
<proteinExistence type="predicted"/>
<dbReference type="AlphaFoldDB" id="A0A0S7C466"/>
<feature type="chain" id="PRO_5006633610" evidence="1">
    <location>
        <begin position="19"/>
        <end position="539"/>
    </location>
</feature>
<protein>
    <submittedName>
        <fullName evidence="2">Uncharacterized protein</fullName>
    </submittedName>
</protein>
<dbReference type="EMBL" id="DF968182">
    <property type="protein sequence ID" value="GAP43715.1"/>
    <property type="molecule type" value="Genomic_DNA"/>
</dbReference>
<sequence length="539" mass="57604">MKTRIALLLLLLAAGLQAQVAINTDGSAPDNSAMLDVRSGSRGVLIPGMPYYAVREIESPAHGLLVFQTDCIPGLYFNAGTPEIPSWEMVGFNATDHGSITDADGDTFITTDEGPDQDIIRFYSRNANHVWIDSNRLVVSSGYCNIFIGDSCGTFNTTGSSNLFIGFNAGAKANIGVDNVALGSFAGYNNHHHYNTFVGAWSGRNNYTGWNNTFLGYETGFENLTGRHNVFIGYRTGYHNTDAENNTFVGTESGFSNSTGVNNVYVGNHAGRNNETGNHNVFIGYMAGINETGSNRLYISGSGTDNPLIYGIFDEEILMFNARRIEINSADSNVILGSRSGALTTGAYNVFVGDLAGEDNTTGAQNVFTGAMSGKDNVSGSMNVFLGPYAGGRNTEGSRNTFVGSYAGANNSTGWRNTYIGLSAGYLNSTGHYNTFIGRGAGYNNSEGSGNVFIGSLAGFNETGSDKLYISNSDTLSPLVYGEFDNPLLRFHGRVEVVDHDVYVTDATKGIILRSPDGQCWRVIVDNEGSLSASPVVCP</sequence>